<dbReference type="OrthoDB" id="9762378at2"/>
<evidence type="ECO:0000313" key="3">
    <source>
        <dbReference type="EMBL" id="CAB0605216.1"/>
    </source>
</evidence>
<sequence length="603" mass="65119">MTDTRIAQTEELEAQRQEWYKAVAKVFARVQKKDVADIPLDIWQRLIRTTYDDIKVNPLYNRADELEETQIPGAFPYTRGFAGAGQEEGVGWGVTESFGSSSSNKDVIHALDNGTTDIVVYGEANIEELLKEVLFQYAPVRLNSGVATEEMANRLFSMVDAQGTVPRSIELGASPLSSMIDGSASVDLDTAINLAVRASERENTRAILVDAVSFSNQGATDAQQIGLALAAGAEYLRGLVAAGLSTEQALQQLSFRYAITDDQFAQISKLRAGRALWARVAEILGAKELGSAPQHALTAPVMFTQRDPWVNMLRSTVAAFAAGVGGAKDVEVLCFDWAIAGGIPNVSRSFAHRIARNTNLLLLEESHLGHVIDPAGGSYYVESLTSSIIEKAWKVFTDIEAAGGFLVAVENGSVKEMLDDAHERVRRDIAHRIKKVTAINEFPNLAEAPLPAELRVEPTCVRRWAAEFESFRNRSDVFMEVNGKRPQAVLIPLGPLAKHNIRTGFITNLLGTGGIEALNPGQVVPGTPEFAEAAASAKIAVICGTDAEYDATGAEALAELRKLGVETILLAGSPGHDFEPDDYLNMKIDAATKLDGLLKKLGA</sequence>
<dbReference type="SUPFAM" id="SSF51703">
    <property type="entry name" value="Cobalamin (vitamin B12)-dependent enzymes"/>
    <property type="match status" value="1"/>
</dbReference>
<dbReference type="GO" id="GO:0031419">
    <property type="term" value="F:cobalamin binding"/>
    <property type="evidence" value="ECO:0007669"/>
    <property type="project" value="UniProtKB-KW"/>
</dbReference>
<dbReference type="KEGG" id="cdi:DIP1273"/>
<dbReference type="Gene3D" id="3.20.20.240">
    <property type="entry name" value="Methylmalonyl-CoA mutase"/>
    <property type="match status" value="1"/>
</dbReference>
<evidence type="ECO:0000259" key="2">
    <source>
        <dbReference type="Pfam" id="PF01642"/>
    </source>
</evidence>
<dbReference type="Proteomes" id="UP000480222">
    <property type="component" value="Unassembled WGS sequence"/>
</dbReference>
<dbReference type="CDD" id="cd03677">
    <property type="entry name" value="MM_CoA_mutase_beta"/>
    <property type="match status" value="1"/>
</dbReference>
<feature type="domain" description="Methylmalonyl-CoA mutase alpha/beta chain catalytic" evidence="2">
    <location>
        <begin position="199"/>
        <end position="475"/>
    </location>
</feature>
<dbReference type="OMA" id="WYVERLT"/>
<protein>
    <submittedName>
        <fullName evidence="3">Methylmalonyl-CoA mutase</fullName>
    </submittedName>
</protein>
<accession>A0A0F5D9B8</accession>
<dbReference type="PANTHER" id="PTHR48101:SF4">
    <property type="entry name" value="METHYLMALONYL-COA MUTASE, MITOCHONDRIAL"/>
    <property type="match status" value="1"/>
</dbReference>
<evidence type="ECO:0000256" key="1">
    <source>
        <dbReference type="ARBA" id="ARBA00011870"/>
    </source>
</evidence>
<dbReference type="InterPro" id="IPR006099">
    <property type="entry name" value="MeMalonylCoA_mutase_a/b_cat"/>
</dbReference>
<name>A0A0F5D9B8_CORDP</name>
<organism evidence="3 4">
    <name type="scientific">Corynebacterium diphtheriae</name>
    <dbReference type="NCBI Taxonomy" id="1717"/>
    <lineage>
        <taxon>Bacteria</taxon>
        <taxon>Bacillati</taxon>
        <taxon>Actinomycetota</taxon>
        <taxon>Actinomycetes</taxon>
        <taxon>Mycobacteriales</taxon>
        <taxon>Corynebacteriaceae</taxon>
        <taxon>Corynebacterium</taxon>
    </lineage>
</organism>
<proteinExistence type="predicted"/>
<dbReference type="Pfam" id="PF01642">
    <property type="entry name" value="MM_CoA_mutase"/>
    <property type="match status" value="1"/>
</dbReference>
<dbReference type="Gene3D" id="3.40.50.280">
    <property type="entry name" value="Cobalamin-binding domain"/>
    <property type="match status" value="1"/>
</dbReference>
<dbReference type="InterPro" id="IPR016176">
    <property type="entry name" value="Cbl-dep_enz_cat"/>
</dbReference>
<comment type="caution">
    <text evidence="3">The sequence shown here is derived from an EMBL/GenBank/DDBJ whole genome shotgun (WGS) entry which is preliminary data.</text>
</comment>
<dbReference type="PANTHER" id="PTHR48101">
    <property type="entry name" value="METHYLMALONYL-COA MUTASE, MITOCHONDRIAL-RELATED"/>
    <property type="match status" value="1"/>
</dbReference>
<dbReference type="AlphaFoldDB" id="A0A0F5D9B8"/>
<evidence type="ECO:0000313" key="4">
    <source>
        <dbReference type="Proteomes" id="UP000480222"/>
    </source>
</evidence>
<dbReference type="GO" id="GO:0004494">
    <property type="term" value="F:methylmalonyl-CoA mutase activity"/>
    <property type="evidence" value="ECO:0007669"/>
    <property type="project" value="UniProtKB-EC"/>
</dbReference>
<dbReference type="EMBL" id="CADDAV010000018">
    <property type="protein sequence ID" value="CAB0605216.1"/>
    <property type="molecule type" value="Genomic_DNA"/>
</dbReference>
<dbReference type="RefSeq" id="WP_010934941.1">
    <property type="nucleotide sequence ID" value="NZ_CABVGJ010000012.1"/>
</dbReference>
<reference evidence="3 4" key="1">
    <citation type="submission" date="2020-02" db="EMBL/GenBank/DDBJ databases">
        <authorList>
            <person name="Brisse S."/>
        </authorList>
    </citation>
    <scope>NUCLEOTIDE SEQUENCE [LARGE SCALE GENOMIC DNA]</scope>
    <source>
        <strain evidence="3">CIP107547</strain>
    </source>
</reference>
<comment type="subunit">
    <text evidence="1">Heterodimer of an alpha and a beta chain.</text>
</comment>
<gene>
    <name evidence="3" type="ORF">CIP107547_01461</name>
</gene>